<feature type="compositionally biased region" description="Basic and acidic residues" evidence="1">
    <location>
        <begin position="34"/>
        <end position="76"/>
    </location>
</feature>
<dbReference type="RefSeq" id="WP_343877345.1">
    <property type="nucleotide sequence ID" value="NZ_BAAAIJ010000004.1"/>
</dbReference>
<protein>
    <submittedName>
        <fullName evidence="2">Uncharacterized protein</fullName>
    </submittedName>
</protein>
<comment type="caution">
    <text evidence="2">The sequence shown here is derived from an EMBL/GenBank/DDBJ whole genome shotgun (WGS) entry which is preliminary data.</text>
</comment>
<evidence type="ECO:0000313" key="2">
    <source>
        <dbReference type="EMBL" id="MFD1845290.1"/>
    </source>
</evidence>
<organism evidence="2 3">
    <name type="scientific">Arthrobacter flavus</name>
    <dbReference type="NCBI Taxonomy" id="95172"/>
    <lineage>
        <taxon>Bacteria</taxon>
        <taxon>Bacillati</taxon>
        <taxon>Actinomycetota</taxon>
        <taxon>Actinomycetes</taxon>
        <taxon>Micrococcales</taxon>
        <taxon>Micrococcaceae</taxon>
        <taxon>Arthrobacter</taxon>
    </lineage>
</organism>
<sequence>MGDKSRLSPDQPFPADLAPLEDGQVEILNSKIHRQLDTEYTRDHEPDPETESRYEELKAELDYRAEDHQLPTDGRDAFTTTTREPTDKTSA</sequence>
<gene>
    <name evidence="2" type="ORF">ACFSFX_01595</name>
</gene>
<dbReference type="Proteomes" id="UP001597307">
    <property type="component" value="Unassembled WGS sequence"/>
</dbReference>
<proteinExistence type="predicted"/>
<evidence type="ECO:0000313" key="3">
    <source>
        <dbReference type="Proteomes" id="UP001597307"/>
    </source>
</evidence>
<feature type="region of interest" description="Disordered" evidence="1">
    <location>
        <begin position="1"/>
        <end position="91"/>
    </location>
</feature>
<name>A0ABW4Q3I0_9MICC</name>
<keyword evidence="3" id="KW-1185">Reference proteome</keyword>
<evidence type="ECO:0000256" key="1">
    <source>
        <dbReference type="SAM" id="MobiDB-lite"/>
    </source>
</evidence>
<dbReference type="EMBL" id="JBHUGA010000004">
    <property type="protein sequence ID" value="MFD1845290.1"/>
    <property type="molecule type" value="Genomic_DNA"/>
</dbReference>
<reference evidence="3" key="1">
    <citation type="journal article" date="2019" name="Int. J. Syst. Evol. Microbiol.">
        <title>The Global Catalogue of Microorganisms (GCM) 10K type strain sequencing project: providing services to taxonomists for standard genome sequencing and annotation.</title>
        <authorList>
            <consortium name="The Broad Institute Genomics Platform"/>
            <consortium name="The Broad Institute Genome Sequencing Center for Infectious Disease"/>
            <person name="Wu L."/>
            <person name="Ma J."/>
        </authorList>
    </citation>
    <scope>NUCLEOTIDE SEQUENCE [LARGE SCALE GENOMIC DNA]</scope>
    <source>
        <strain evidence="3">JCM 11496</strain>
    </source>
</reference>
<accession>A0ABW4Q3I0</accession>